<evidence type="ECO:0000313" key="1">
    <source>
        <dbReference type="EMBL" id="KAH7054447.1"/>
    </source>
</evidence>
<name>A0ABQ8GFN2_9PEZI</name>
<evidence type="ECO:0000313" key="2">
    <source>
        <dbReference type="Proteomes" id="UP000774617"/>
    </source>
</evidence>
<sequence>MSLGSVYTKPLPWVINAGSSATAVALEGCGLRAVSWRTGSWRVGVVDVQRRPRVRSQIAVGSGAMSHRSLRNRRMIRRSWMVDRWAKQQRDRLARQEAAGRGLVGSGRTDRLSWVGDLCEEHSGSSGRTAGRLSSRVGEQELGGKRVWGRSCIEQRAGAHMAATACRPSFWRRHRCNLAALKHRSAGHLAGGRPPSSCARQSDC</sequence>
<protein>
    <submittedName>
        <fullName evidence="1">Uncharacterized protein</fullName>
    </submittedName>
</protein>
<accession>A0ABQ8GFN2</accession>
<proteinExistence type="predicted"/>
<dbReference type="Proteomes" id="UP000774617">
    <property type="component" value="Unassembled WGS sequence"/>
</dbReference>
<keyword evidence="2" id="KW-1185">Reference proteome</keyword>
<organism evidence="1 2">
    <name type="scientific">Macrophomina phaseolina</name>
    <dbReference type="NCBI Taxonomy" id="35725"/>
    <lineage>
        <taxon>Eukaryota</taxon>
        <taxon>Fungi</taxon>
        <taxon>Dikarya</taxon>
        <taxon>Ascomycota</taxon>
        <taxon>Pezizomycotina</taxon>
        <taxon>Dothideomycetes</taxon>
        <taxon>Dothideomycetes incertae sedis</taxon>
        <taxon>Botryosphaeriales</taxon>
        <taxon>Botryosphaeriaceae</taxon>
        <taxon>Macrophomina</taxon>
    </lineage>
</organism>
<dbReference type="EMBL" id="JAGTJR010000009">
    <property type="protein sequence ID" value="KAH7054447.1"/>
    <property type="molecule type" value="Genomic_DNA"/>
</dbReference>
<gene>
    <name evidence="1" type="ORF">B0J12DRAFT_453572</name>
</gene>
<reference evidence="1 2" key="1">
    <citation type="journal article" date="2021" name="Nat. Commun.">
        <title>Genetic determinants of endophytism in the Arabidopsis root mycobiome.</title>
        <authorList>
            <person name="Mesny F."/>
            <person name="Miyauchi S."/>
            <person name="Thiergart T."/>
            <person name="Pickel B."/>
            <person name="Atanasova L."/>
            <person name="Karlsson M."/>
            <person name="Huettel B."/>
            <person name="Barry K.W."/>
            <person name="Haridas S."/>
            <person name="Chen C."/>
            <person name="Bauer D."/>
            <person name="Andreopoulos W."/>
            <person name="Pangilinan J."/>
            <person name="LaButti K."/>
            <person name="Riley R."/>
            <person name="Lipzen A."/>
            <person name="Clum A."/>
            <person name="Drula E."/>
            <person name="Henrissat B."/>
            <person name="Kohler A."/>
            <person name="Grigoriev I.V."/>
            <person name="Martin F.M."/>
            <person name="Hacquard S."/>
        </authorList>
    </citation>
    <scope>NUCLEOTIDE SEQUENCE [LARGE SCALE GENOMIC DNA]</scope>
    <source>
        <strain evidence="1 2">MPI-SDFR-AT-0080</strain>
    </source>
</reference>
<comment type="caution">
    <text evidence="1">The sequence shown here is derived from an EMBL/GenBank/DDBJ whole genome shotgun (WGS) entry which is preliminary data.</text>
</comment>